<dbReference type="CDD" id="cd09991">
    <property type="entry name" value="HDAC_classI"/>
    <property type="match status" value="1"/>
</dbReference>
<dbReference type="PANTHER" id="PTHR10625:SF15">
    <property type="entry name" value="HISTONE DEACETYLASE"/>
    <property type="match status" value="1"/>
</dbReference>
<feature type="domain" description="Histone deacetylase" evidence="7">
    <location>
        <begin position="26"/>
        <end position="317"/>
    </location>
</feature>
<feature type="compositionally biased region" description="Basic and acidic residues" evidence="6">
    <location>
        <begin position="420"/>
        <end position="429"/>
    </location>
</feature>
<dbReference type="PRINTS" id="PR01271">
    <property type="entry name" value="HISDACETLASE"/>
</dbReference>
<evidence type="ECO:0000259" key="7">
    <source>
        <dbReference type="Pfam" id="PF00850"/>
    </source>
</evidence>
<dbReference type="InterPro" id="IPR003084">
    <property type="entry name" value="HDAC_I/II"/>
</dbReference>
<keyword evidence="2 5" id="KW-0378">Hydrolase</keyword>
<gene>
    <name evidence="8" type="ORF">DUNSADRAFT_14321</name>
</gene>
<proteinExistence type="inferred from homology"/>
<dbReference type="PANTHER" id="PTHR10625">
    <property type="entry name" value="HISTONE DEACETYLASE HDAC1-RELATED"/>
    <property type="match status" value="1"/>
</dbReference>
<dbReference type="SUPFAM" id="SSF52768">
    <property type="entry name" value="Arginase/deacetylase"/>
    <property type="match status" value="1"/>
</dbReference>
<evidence type="ECO:0000256" key="2">
    <source>
        <dbReference type="ARBA" id="ARBA00022801"/>
    </source>
</evidence>
<reference evidence="8" key="1">
    <citation type="submission" date="2017-08" db="EMBL/GenBank/DDBJ databases">
        <authorList>
            <person name="Polle J.E."/>
            <person name="Barry K."/>
            <person name="Cushman J."/>
            <person name="Schmutz J."/>
            <person name="Tran D."/>
            <person name="Hathwaick L.T."/>
            <person name="Yim W.C."/>
            <person name="Jenkins J."/>
            <person name="Mckie-Krisberg Z.M."/>
            <person name="Prochnik S."/>
            <person name="Lindquist E."/>
            <person name="Dockter R.B."/>
            <person name="Adam C."/>
            <person name="Molina H."/>
            <person name="Bunkerborg J."/>
            <person name="Jin E."/>
            <person name="Buchheim M."/>
            <person name="Magnuson J."/>
        </authorList>
    </citation>
    <scope>NUCLEOTIDE SEQUENCE</scope>
    <source>
        <strain evidence="8">CCAP 19/18</strain>
    </source>
</reference>
<accession>A0ABQ7G7L7</accession>
<dbReference type="Gene3D" id="3.40.800.20">
    <property type="entry name" value="Histone deacetylase domain"/>
    <property type="match status" value="1"/>
</dbReference>
<evidence type="ECO:0000256" key="4">
    <source>
        <dbReference type="ARBA" id="ARBA00048287"/>
    </source>
</evidence>
<feature type="region of interest" description="Disordered" evidence="6">
    <location>
        <begin position="374"/>
        <end position="446"/>
    </location>
</feature>
<dbReference type="EC" id="3.5.1.98" evidence="1 5"/>
<keyword evidence="5" id="KW-0805">Transcription regulation</keyword>
<evidence type="ECO:0000256" key="6">
    <source>
        <dbReference type="SAM" id="MobiDB-lite"/>
    </source>
</evidence>
<evidence type="ECO:0000313" key="9">
    <source>
        <dbReference type="Proteomes" id="UP000815325"/>
    </source>
</evidence>
<dbReference type="InterPro" id="IPR000286">
    <property type="entry name" value="HDACs"/>
</dbReference>
<dbReference type="Proteomes" id="UP000815325">
    <property type="component" value="Unassembled WGS sequence"/>
</dbReference>
<keyword evidence="5" id="KW-0539">Nucleus</keyword>
<dbReference type="InterPro" id="IPR037138">
    <property type="entry name" value="His_deacetylse_dom_sf"/>
</dbReference>
<evidence type="ECO:0000256" key="3">
    <source>
        <dbReference type="ARBA" id="ARBA00022853"/>
    </source>
</evidence>
<dbReference type="Pfam" id="PF00850">
    <property type="entry name" value="Hist_deacetyl"/>
    <property type="match status" value="1"/>
</dbReference>
<organism evidence="8 9">
    <name type="scientific">Dunaliella salina</name>
    <name type="common">Green alga</name>
    <name type="synonym">Protococcus salinus</name>
    <dbReference type="NCBI Taxonomy" id="3046"/>
    <lineage>
        <taxon>Eukaryota</taxon>
        <taxon>Viridiplantae</taxon>
        <taxon>Chlorophyta</taxon>
        <taxon>core chlorophytes</taxon>
        <taxon>Chlorophyceae</taxon>
        <taxon>CS clade</taxon>
        <taxon>Chlamydomonadales</taxon>
        <taxon>Dunaliellaceae</taxon>
        <taxon>Dunaliella</taxon>
    </lineage>
</organism>
<keyword evidence="3 5" id="KW-0156">Chromatin regulator</keyword>
<evidence type="ECO:0000256" key="5">
    <source>
        <dbReference type="PIRNR" id="PIRNR037913"/>
    </source>
</evidence>
<comment type="caution">
    <text evidence="8">The sequence shown here is derived from an EMBL/GenBank/DDBJ whole genome shotgun (WGS) entry which is preliminary data.</text>
</comment>
<comment type="catalytic activity">
    <reaction evidence="4 5">
        <text>N(6)-acetyl-L-lysyl-[histone] + H2O = L-lysyl-[histone] + acetate</text>
        <dbReference type="Rhea" id="RHEA:58196"/>
        <dbReference type="Rhea" id="RHEA-COMP:9845"/>
        <dbReference type="Rhea" id="RHEA-COMP:11338"/>
        <dbReference type="ChEBI" id="CHEBI:15377"/>
        <dbReference type="ChEBI" id="CHEBI:29969"/>
        <dbReference type="ChEBI" id="CHEBI:30089"/>
        <dbReference type="ChEBI" id="CHEBI:61930"/>
        <dbReference type="EC" id="3.5.1.98"/>
    </reaction>
</comment>
<dbReference type="InterPro" id="IPR023696">
    <property type="entry name" value="Ureohydrolase_dom_sf"/>
</dbReference>
<name>A0ABQ7G7L7_DUNSA</name>
<evidence type="ECO:0000313" key="8">
    <source>
        <dbReference type="EMBL" id="KAF5830591.1"/>
    </source>
</evidence>
<dbReference type="PRINTS" id="PR01270">
    <property type="entry name" value="HDASUPER"/>
</dbReference>
<feature type="compositionally biased region" description="Basic residues" evidence="6">
    <location>
        <begin position="398"/>
        <end position="407"/>
    </location>
</feature>
<comment type="subcellular location">
    <subcellularLocation>
        <location evidence="5">Nucleus</location>
    </subcellularLocation>
</comment>
<evidence type="ECO:0000256" key="1">
    <source>
        <dbReference type="ARBA" id="ARBA00012111"/>
    </source>
</evidence>
<comment type="similarity">
    <text evidence="5">Belongs to the histone deacetylase family. HD Type 1 subfamily.</text>
</comment>
<dbReference type="EMBL" id="MU070026">
    <property type="protein sequence ID" value="KAF5830591.1"/>
    <property type="molecule type" value="Genomic_DNA"/>
</dbReference>
<sequence>MDSSGKRKVAYFYEPEIGNYYYGHGHPMKPHRVRMAHALIVRYGLYRHLEVFRPVRATEKAMSAFHAPDYIDFLKNVTPDNQEDFAQQMRQYAIASDCPIFDRMFEYCQMNCGGSIGGATRLNYGLADTVVNWAGGMHHAKKSEASGFCYVNDIVLSILELLKYHHRVLYVDIDVHHGDGVEEAFLTTDRVMTVSFHKHGDSFFPGTGDSCDIGVGAGKYYAVNVPLRDGMDDASYKFLFDPIITKIMENYQPGAVVLQSGADSLTQDKLGVFNLSIKGHAACHKLMSSFGVPLLVLGGGGYKVKNVARCWTYETSVLVGKDRGMQDIMPPNEYYEYFGPDYRLHIPPDSALENRNRMETLERLRNRTLENLRNVRPVGASMHERPPDAVAGAEVVRKSGRSRSGRRRIGEEEEEEDGEGHEGRGDRGGLSDGGGESGSDRMEEDS</sequence>
<dbReference type="InterPro" id="IPR023801">
    <property type="entry name" value="His_deacetylse_dom"/>
</dbReference>
<keyword evidence="5" id="KW-0804">Transcription</keyword>
<protein>
    <recommendedName>
        <fullName evidence="1 5">Histone deacetylase</fullName>
        <ecNumber evidence="1 5">3.5.1.98</ecNumber>
    </recommendedName>
</protein>
<dbReference type="PIRSF" id="PIRSF037913">
    <property type="entry name" value="His_deacetylse_1"/>
    <property type="match status" value="1"/>
</dbReference>
<keyword evidence="9" id="KW-1185">Reference proteome</keyword>